<evidence type="ECO:0008006" key="4">
    <source>
        <dbReference type="Google" id="ProtNLM"/>
    </source>
</evidence>
<dbReference type="Proteomes" id="UP000199125">
    <property type="component" value="Unassembled WGS sequence"/>
</dbReference>
<proteinExistence type="predicted"/>
<dbReference type="AlphaFoldDB" id="A0A1H6JI81"/>
<dbReference type="EMBL" id="FNXG01000001">
    <property type="protein sequence ID" value="SEH60514.1"/>
    <property type="molecule type" value="Genomic_DNA"/>
</dbReference>
<feature type="region of interest" description="Disordered" evidence="1">
    <location>
        <begin position="1"/>
        <end position="34"/>
    </location>
</feature>
<evidence type="ECO:0000256" key="1">
    <source>
        <dbReference type="SAM" id="MobiDB-lite"/>
    </source>
</evidence>
<protein>
    <recommendedName>
        <fullName evidence="4">DUF721 domain-containing protein</fullName>
    </recommendedName>
</protein>
<keyword evidence="3" id="KW-1185">Reference proteome</keyword>
<feature type="compositionally biased region" description="Pro residues" evidence="1">
    <location>
        <begin position="1"/>
        <end position="11"/>
    </location>
</feature>
<dbReference type="STRING" id="65735.SAMN04488075_0315"/>
<name>A0A1H6JI81_9RHOB</name>
<dbReference type="RefSeq" id="WP_425433920.1">
    <property type="nucleotide sequence ID" value="NZ_FNXG01000001.1"/>
</dbReference>
<evidence type="ECO:0000313" key="2">
    <source>
        <dbReference type="EMBL" id="SEH60514.1"/>
    </source>
</evidence>
<dbReference type="InterPro" id="IPR007922">
    <property type="entry name" value="DciA-like"/>
</dbReference>
<organism evidence="2 3">
    <name type="scientific">Paracoccus alkenifer</name>
    <dbReference type="NCBI Taxonomy" id="65735"/>
    <lineage>
        <taxon>Bacteria</taxon>
        <taxon>Pseudomonadati</taxon>
        <taxon>Pseudomonadota</taxon>
        <taxon>Alphaproteobacteria</taxon>
        <taxon>Rhodobacterales</taxon>
        <taxon>Paracoccaceae</taxon>
        <taxon>Paracoccus</taxon>
    </lineage>
</organism>
<evidence type="ECO:0000313" key="3">
    <source>
        <dbReference type="Proteomes" id="UP000199125"/>
    </source>
</evidence>
<dbReference type="Pfam" id="PF05258">
    <property type="entry name" value="DciA"/>
    <property type="match status" value="1"/>
</dbReference>
<gene>
    <name evidence="2" type="ORF">SAMN04488075_0315</name>
</gene>
<accession>A0A1H6JI81</accession>
<sequence>MTVTPKPPPPPKGRKRKPAGADDAPPRRRMRGFEPAAVLIAPQLRRSAESRGFAVARLLTDWPEIVGAQTAAHTRPVKVSHSRTQGLGATLTILTDGAHAPLVQMELPRIRDRVNAVYGFNAIARVTVTQTAAQGFAEGQAQFVGAPATPVTRPAPADALAAAEAVAARFADPKLADSMRRMALARAARAAAR</sequence>
<reference evidence="3" key="1">
    <citation type="submission" date="2016-10" db="EMBL/GenBank/DDBJ databases">
        <authorList>
            <person name="Varghese N."/>
            <person name="Submissions S."/>
        </authorList>
    </citation>
    <scope>NUCLEOTIDE SEQUENCE [LARGE SCALE GENOMIC DNA]</scope>
    <source>
        <strain evidence="3">DSM 11593</strain>
    </source>
</reference>